<organism evidence="5 6">
    <name type="scientific">Senna tora</name>
    <dbReference type="NCBI Taxonomy" id="362788"/>
    <lineage>
        <taxon>Eukaryota</taxon>
        <taxon>Viridiplantae</taxon>
        <taxon>Streptophyta</taxon>
        <taxon>Embryophyta</taxon>
        <taxon>Tracheophyta</taxon>
        <taxon>Spermatophyta</taxon>
        <taxon>Magnoliopsida</taxon>
        <taxon>eudicotyledons</taxon>
        <taxon>Gunneridae</taxon>
        <taxon>Pentapetalae</taxon>
        <taxon>rosids</taxon>
        <taxon>fabids</taxon>
        <taxon>Fabales</taxon>
        <taxon>Fabaceae</taxon>
        <taxon>Caesalpinioideae</taxon>
        <taxon>Cassia clade</taxon>
        <taxon>Senna</taxon>
    </lineage>
</organism>
<dbReference type="InterPro" id="IPR042197">
    <property type="entry name" value="Apaf_helical"/>
</dbReference>
<dbReference type="InterPro" id="IPR027417">
    <property type="entry name" value="P-loop_NTPase"/>
</dbReference>
<dbReference type="SUPFAM" id="SSF52047">
    <property type="entry name" value="RNI-like"/>
    <property type="match status" value="1"/>
</dbReference>
<gene>
    <name evidence="5" type="ORF">G2W53_012063</name>
</gene>
<keyword evidence="2" id="KW-0677">Repeat</keyword>
<dbReference type="InterPro" id="IPR036388">
    <property type="entry name" value="WH-like_DNA-bd_sf"/>
</dbReference>
<dbReference type="Pfam" id="PF05659">
    <property type="entry name" value="RPW8"/>
    <property type="match status" value="1"/>
</dbReference>
<dbReference type="InterPro" id="IPR002182">
    <property type="entry name" value="NB-ARC"/>
</dbReference>
<evidence type="ECO:0000256" key="3">
    <source>
        <dbReference type="ARBA" id="ARBA00022821"/>
    </source>
</evidence>
<keyword evidence="3" id="KW-0611">Plant defense</keyword>
<sequence>MALTDFFAGEIATELLKMLINISRKSLLCKSSADQLISYIQQLLPTIEEIKYSGVELPAARQSQLDRLSEILRSGVELSHKVLSSGRWNVYKNLQLAKKMEKLEKNVSRFVQGPMQAHILADVHHTRFEMTERFDRVEASNRRLEQYFGAMKIGVGGGGWVEEAVKSMEEDERVDGTNSVGVTLDLGKKKVKELVVGRQDLWVVGICGIGGSGKTTLARELCRDDQVRSYFKERILFLTVSQSPNVEQLRTKIWGFIMGNDNLNPNYVVPQWKPQFECASEARILIVLDDVWSLSVLEQLVCRIPGCKFVVVSRFKFPTVFSVSHEVELLSEEDALSLFCHHAFGQKSIAFAANENLVKQIVTECGRLPLALKVIGASLRDQSEMFWVGVKNRLSQGQSIGESYEINLIERMAISINYLPATIKECFLDLCSFPEDKKIPLDVLINMWVEIHDIDETEAFAIVVELSNKNLLTLVKEARAGGMYSSCFEISVTQHDVLRDVALNLSNRESINQRRRLVMPKRENGVPKEWFRKKDTPFEAQIVSIHTGEMKEADWFRMEFPKAEVLIINFSSSEYFLPPFIDRMPNLRALILINYSASYASFHNFSVFENLASLRSLWLEKVSIPQLSDTPLINLRKLFVVLCKINNNLDGEMADLTHSFPNLTELTLDHCDDLTELPSSICRMGSLQNLSLTNCHNLTQLPNELGEVGSLVILRLYACPALEALPASIGELSRLKYIDISQCVNLGCFPVEIGKLVKLEKIDMRECCLIKVLPKSAVSLKSLRVVICDEEVSGMWRDVEKCKPDVHIQVSEQYYDLDWLNDK</sequence>
<keyword evidence="6" id="KW-1185">Reference proteome</keyword>
<comment type="similarity">
    <text evidence="1">Belongs to the disease resistance NB-LRR family.</text>
</comment>
<dbReference type="InterPro" id="IPR032675">
    <property type="entry name" value="LRR_dom_sf"/>
</dbReference>
<dbReference type="Gene3D" id="3.40.50.300">
    <property type="entry name" value="P-loop containing nucleotide triphosphate hydrolases"/>
    <property type="match status" value="1"/>
</dbReference>
<reference evidence="5" key="1">
    <citation type="submission" date="2020-09" db="EMBL/GenBank/DDBJ databases">
        <title>Genome-Enabled Discovery of Anthraquinone Biosynthesis in Senna tora.</title>
        <authorList>
            <person name="Kang S.-H."/>
            <person name="Pandey R.P."/>
            <person name="Lee C.-M."/>
            <person name="Sim J.-S."/>
            <person name="Jeong J.-T."/>
            <person name="Choi B.-S."/>
            <person name="Jung M."/>
            <person name="Ginzburg D."/>
            <person name="Zhao K."/>
            <person name="Won S.Y."/>
            <person name="Oh T.-J."/>
            <person name="Yu Y."/>
            <person name="Kim N.-H."/>
            <person name="Lee O.R."/>
            <person name="Lee T.-H."/>
            <person name="Bashyal P."/>
            <person name="Kim T.-S."/>
            <person name="Lee W.-H."/>
            <person name="Kawkins C."/>
            <person name="Kim C.-K."/>
            <person name="Kim J.S."/>
            <person name="Ahn B.O."/>
            <person name="Rhee S.Y."/>
            <person name="Sohng J.K."/>
        </authorList>
    </citation>
    <scope>NUCLEOTIDE SEQUENCE</scope>
    <source>
        <tissue evidence="5">Leaf</tissue>
    </source>
</reference>
<dbReference type="InterPro" id="IPR008808">
    <property type="entry name" value="Powdery_mildew-R_dom"/>
</dbReference>
<dbReference type="PANTHER" id="PTHR36766">
    <property type="entry name" value="PLANT BROAD-SPECTRUM MILDEW RESISTANCE PROTEIN RPW8"/>
    <property type="match status" value="1"/>
</dbReference>
<evidence type="ECO:0000256" key="2">
    <source>
        <dbReference type="ARBA" id="ARBA00022737"/>
    </source>
</evidence>
<dbReference type="EMBL" id="JAAIUW010000005">
    <property type="protein sequence ID" value="KAF7829730.1"/>
    <property type="molecule type" value="Genomic_DNA"/>
</dbReference>
<dbReference type="SUPFAM" id="SSF52540">
    <property type="entry name" value="P-loop containing nucleoside triphosphate hydrolases"/>
    <property type="match status" value="1"/>
</dbReference>
<dbReference type="GO" id="GO:0043531">
    <property type="term" value="F:ADP binding"/>
    <property type="evidence" value="ECO:0007669"/>
    <property type="project" value="InterPro"/>
</dbReference>
<feature type="domain" description="RPW8" evidence="4">
    <location>
        <begin position="1"/>
        <end position="149"/>
    </location>
</feature>
<evidence type="ECO:0000313" key="6">
    <source>
        <dbReference type="Proteomes" id="UP000634136"/>
    </source>
</evidence>
<proteinExistence type="inferred from homology"/>
<comment type="caution">
    <text evidence="5">The sequence shown here is derived from an EMBL/GenBank/DDBJ whole genome shotgun (WGS) entry which is preliminary data.</text>
</comment>
<dbReference type="Pfam" id="PF00931">
    <property type="entry name" value="NB-ARC"/>
    <property type="match status" value="1"/>
</dbReference>
<dbReference type="PRINTS" id="PR00364">
    <property type="entry name" value="DISEASERSIST"/>
</dbReference>
<protein>
    <submittedName>
        <fullName evidence="5">Putative disease resistance protein</fullName>
    </submittedName>
</protein>
<dbReference type="Gene3D" id="1.10.8.430">
    <property type="entry name" value="Helical domain of apoptotic protease-activating factors"/>
    <property type="match status" value="1"/>
</dbReference>
<dbReference type="Proteomes" id="UP000634136">
    <property type="component" value="Unassembled WGS sequence"/>
</dbReference>
<dbReference type="GO" id="GO:0006952">
    <property type="term" value="P:defense response"/>
    <property type="evidence" value="ECO:0007669"/>
    <property type="project" value="UniProtKB-KW"/>
</dbReference>
<dbReference type="PROSITE" id="PS51153">
    <property type="entry name" value="RPW8"/>
    <property type="match status" value="1"/>
</dbReference>
<accession>A0A834WN85</accession>
<dbReference type="PANTHER" id="PTHR36766:SF30">
    <property type="entry name" value="TIR-NBS TYPE DISEASE RESISTANCE PROTEIN-RELATED"/>
    <property type="match status" value="1"/>
</dbReference>
<evidence type="ECO:0000313" key="5">
    <source>
        <dbReference type="EMBL" id="KAF7829730.1"/>
    </source>
</evidence>
<evidence type="ECO:0000259" key="4">
    <source>
        <dbReference type="PROSITE" id="PS51153"/>
    </source>
</evidence>
<dbReference type="Gene3D" id="1.10.10.10">
    <property type="entry name" value="Winged helix-like DNA-binding domain superfamily/Winged helix DNA-binding domain"/>
    <property type="match status" value="1"/>
</dbReference>
<evidence type="ECO:0000256" key="1">
    <source>
        <dbReference type="ARBA" id="ARBA00008894"/>
    </source>
</evidence>
<name>A0A834WN85_9FABA</name>
<dbReference type="Gene3D" id="3.80.10.10">
    <property type="entry name" value="Ribonuclease Inhibitor"/>
    <property type="match status" value="1"/>
</dbReference>
<dbReference type="OrthoDB" id="1357022at2759"/>
<dbReference type="AlphaFoldDB" id="A0A834WN85"/>